<dbReference type="InterPro" id="IPR020056">
    <property type="entry name" value="Rbsml_bL25/Gln-tRNA_synth_N"/>
</dbReference>
<evidence type="ECO:0000256" key="1">
    <source>
        <dbReference type="ARBA" id="ARBA00022917"/>
    </source>
</evidence>
<sequence>MHPKESQLGSKLIWLGPRVFVEADDAACFVEGDCVTFINWGNLLITKIFRASDSGAVISVEAQLKLEDTDFKKTQKVTWLADSSNVPDGAGLFCPVACIVYGNLITNALIGKDEDFKKFVNYNSKEETCLLAEPCLRSLKKGDIIQFQRRGFYICDEPYQASQ</sequence>
<dbReference type="GO" id="GO:0005524">
    <property type="term" value="F:ATP binding"/>
    <property type="evidence" value="ECO:0007669"/>
    <property type="project" value="InterPro"/>
</dbReference>
<dbReference type="PANTHER" id="PTHR43097">
    <property type="entry name" value="GLUTAMINE-TRNA LIGASE"/>
    <property type="match status" value="1"/>
</dbReference>
<accession>A0A3S5CHU2</accession>
<dbReference type="PANTHER" id="PTHR43097:SF5">
    <property type="entry name" value="GLUTAMATE--TRNA LIGASE"/>
    <property type="match status" value="1"/>
</dbReference>
<evidence type="ECO:0000313" key="4">
    <source>
        <dbReference type="EMBL" id="VEL09526.1"/>
    </source>
</evidence>
<dbReference type="SUPFAM" id="SSF50715">
    <property type="entry name" value="Ribosomal protein L25-like"/>
    <property type="match status" value="1"/>
</dbReference>
<dbReference type="EMBL" id="CAAALY010006546">
    <property type="protein sequence ID" value="VEL09526.1"/>
    <property type="molecule type" value="Genomic_DNA"/>
</dbReference>
<evidence type="ECO:0000259" key="2">
    <source>
        <dbReference type="Pfam" id="PF03950"/>
    </source>
</evidence>
<evidence type="ECO:0000259" key="3">
    <source>
        <dbReference type="Pfam" id="PF20974"/>
    </source>
</evidence>
<keyword evidence="5" id="KW-1185">Reference proteome</keyword>
<comment type="caution">
    <text evidence="4">The sequence shown here is derived from an EMBL/GenBank/DDBJ whole genome shotgun (WGS) entry which is preliminary data.</text>
</comment>
<dbReference type="Pfam" id="PF20974">
    <property type="entry name" value="tRNA-synt_1c_C2"/>
    <property type="match status" value="1"/>
</dbReference>
<dbReference type="InterPro" id="IPR011035">
    <property type="entry name" value="Ribosomal_bL25/Gln-tRNA_synth"/>
</dbReference>
<reference evidence="4" key="1">
    <citation type="submission" date="2018-11" db="EMBL/GenBank/DDBJ databases">
        <authorList>
            <consortium name="Pathogen Informatics"/>
        </authorList>
    </citation>
    <scope>NUCLEOTIDE SEQUENCE</scope>
</reference>
<dbReference type="GO" id="GO:0017102">
    <property type="term" value="C:methionyl glutamyl tRNA synthetase complex"/>
    <property type="evidence" value="ECO:0007669"/>
    <property type="project" value="TreeGrafter"/>
</dbReference>
<keyword evidence="1" id="KW-0648">Protein biosynthesis</keyword>
<dbReference type="InterPro" id="IPR049437">
    <property type="entry name" value="tRNA-synt_1c_C2"/>
</dbReference>
<dbReference type="GO" id="GO:0005829">
    <property type="term" value="C:cytosol"/>
    <property type="evidence" value="ECO:0007669"/>
    <property type="project" value="TreeGrafter"/>
</dbReference>
<dbReference type="InterPro" id="IPR050132">
    <property type="entry name" value="Gln/Glu-tRNA_Ligase"/>
</dbReference>
<name>A0A3S5CHU2_9PLAT</name>
<dbReference type="InterPro" id="IPR020059">
    <property type="entry name" value="Glu/Gln-tRNA-synth_Ib_codon-bd"/>
</dbReference>
<dbReference type="OrthoDB" id="1350766at2759"/>
<dbReference type="AlphaFoldDB" id="A0A3S5CHU2"/>
<gene>
    <name evidence="4" type="ORF">PXEA_LOCUS2966</name>
</gene>
<dbReference type="Proteomes" id="UP000784294">
    <property type="component" value="Unassembled WGS sequence"/>
</dbReference>
<proteinExistence type="predicted"/>
<feature type="domain" description="tRNA synthetases class I (E and Q) anti-codon binding" evidence="3">
    <location>
        <begin position="95"/>
        <end position="156"/>
    </location>
</feature>
<dbReference type="GO" id="GO:0004818">
    <property type="term" value="F:glutamate-tRNA ligase activity"/>
    <property type="evidence" value="ECO:0007669"/>
    <property type="project" value="TreeGrafter"/>
</dbReference>
<dbReference type="GO" id="GO:0006424">
    <property type="term" value="P:glutamyl-tRNA aminoacylation"/>
    <property type="evidence" value="ECO:0007669"/>
    <property type="project" value="TreeGrafter"/>
</dbReference>
<feature type="domain" description="Glutamyl/glutaminyl-tRNA synthetase class Ib anti-codon binding" evidence="2">
    <location>
        <begin position="1"/>
        <end position="64"/>
    </location>
</feature>
<organism evidence="4 5">
    <name type="scientific">Protopolystoma xenopodis</name>
    <dbReference type="NCBI Taxonomy" id="117903"/>
    <lineage>
        <taxon>Eukaryota</taxon>
        <taxon>Metazoa</taxon>
        <taxon>Spiralia</taxon>
        <taxon>Lophotrochozoa</taxon>
        <taxon>Platyhelminthes</taxon>
        <taxon>Monogenea</taxon>
        <taxon>Polyopisthocotylea</taxon>
        <taxon>Polystomatidea</taxon>
        <taxon>Polystomatidae</taxon>
        <taxon>Protopolystoma</taxon>
    </lineage>
</organism>
<dbReference type="Pfam" id="PF03950">
    <property type="entry name" value="tRNA-synt_1c_C"/>
    <property type="match status" value="1"/>
</dbReference>
<protein>
    <submittedName>
        <fullName evidence="4">Uncharacterized protein</fullName>
    </submittedName>
</protein>
<dbReference type="Gene3D" id="2.40.240.10">
    <property type="entry name" value="Ribosomal Protein L25, Chain P"/>
    <property type="match status" value="1"/>
</dbReference>
<evidence type="ECO:0000313" key="5">
    <source>
        <dbReference type="Proteomes" id="UP000784294"/>
    </source>
</evidence>